<proteinExistence type="predicted"/>
<name>A0A840C1J4_9HYPH</name>
<keyword evidence="1" id="KW-0472">Membrane</keyword>
<sequence>MHAPVSLGSSLLVFASGRLAAVALGFAFQLLVVRVLPLADYAGYAVGMAAALLAQSLLLFGVPTVLAYEASARHHAGDGPGLRRLLGRVAAVRLGVLALFALAAFLASVGGLLPASADGVLVTAAVVWAAGLLLASDAESICQILGQQRLSRAVAAGEPLVRLAVLVTWLGLGRHMDAATVVTLCAATAALAGLALVGAAAVGVARLGATAGDGQAPRQNLAALAGASYLSTAGAMVMSPPAVRLAVSGVMPVELLAAFSFMQGLMLSFLRLTSGIVLSPFIEPAVMGHAARAGSQARMAAALSLVFKLDLVVFSTAVVGLLAGGPAVLALLAGGRFAGLDWLLPVLFVLPPLYGFYRSLETAAAVMARRRALATILPIGLFWLGMLILTGLVAPLAAALVVPILDIGARLLLLGASLRRSGVRGICDLPFLLVVVASALIVGMGARLMAADVMPAMQILVAGLAALVHLAVVLGRARRLPAAEHDIVAASMPRLLRFLPASVKREAVP</sequence>
<keyword evidence="1" id="KW-1133">Transmembrane helix</keyword>
<dbReference type="RefSeq" id="WP_019401017.1">
    <property type="nucleotide sequence ID" value="NZ_JACIEN010000003.1"/>
</dbReference>
<feature type="transmembrane region" description="Helical" evidence="1">
    <location>
        <begin position="342"/>
        <end position="360"/>
    </location>
</feature>
<feature type="transmembrane region" description="Helical" evidence="1">
    <location>
        <begin position="396"/>
        <end position="417"/>
    </location>
</feature>
<protein>
    <submittedName>
        <fullName evidence="2">O-antigen/teichoic acid export membrane protein</fullName>
    </submittedName>
</protein>
<dbReference type="EMBL" id="JACIEN010000003">
    <property type="protein sequence ID" value="MBB4017862.1"/>
    <property type="molecule type" value="Genomic_DNA"/>
</dbReference>
<dbReference type="AlphaFoldDB" id="A0A840C1J4"/>
<feature type="transmembrane region" description="Helical" evidence="1">
    <location>
        <begin position="299"/>
        <end position="322"/>
    </location>
</feature>
<reference evidence="2 3" key="1">
    <citation type="submission" date="2020-08" db="EMBL/GenBank/DDBJ databases">
        <title>Genomic Encyclopedia of Type Strains, Phase IV (KMG-IV): sequencing the most valuable type-strain genomes for metagenomic binning, comparative biology and taxonomic classification.</title>
        <authorList>
            <person name="Goeker M."/>
        </authorList>
    </citation>
    <scope>NUCLEOTIDE SEQUENCE [LARGE SCALE GENOMIC DNA]</scope>
    <source>
        <strain evidence="2 3">DSM 103737</strain>
    </source>
</reference>
<keyword evidence="3" id="KW-1185">Reference proteome</keyword>
<feature type="transmembrane region" description="Helical" evidence="1">
    <location>
        <begin position="429"/>
        <end position="450"/>
    </location>
</feature>
<accession>A0A840C1J4</accession>
<organism evidence="2 3">
    <name type="scientific">Chelatococcus caeni</name>
    <dbReference type="NCBI Taxonomy" id="1348468"/>
    <lineage>
        <taxon>Bacteria</taxon>
        <taxon>Pseudomonadati</taxon>
        <taxon>Pseudomonadota</taxon>
        <taxon>Alphaproteobacteria</taxon>
        <taxon>Hyphomicrobiales</taxon>
        <taxon>Chelatococcaceae</taxon>
        <taxon>Chelatococcus</taxon>
    </lineage>
</organism>
<gene>
    <name evidence="2" type="ORF">GGR16_002896</name>
</gene>
<feature type="transmembrane region" description="Helical" evidence="1">
    <location>
        <begin position="41"/>
        <end position="68"/>
    </location>
</feature>
<feature type="transmembrane region" description="Helical" evidence="1">
    <location>
        <begin position="456"/>
        <end position="475"/>
    </location>
</feature>
<evidence type="ECO:0000256" key="1">
    <source>
        <dbReference type="SAM" id="Phobius"/>
    </source>
</evidence>
<feature type="transmembrane region" description="Helical" evidence="1">
    <location>
        <begin position="372"/>
        <end position="390"/>
    </location>
</feature>
<dbReference type="Proteomes" id="UP000577362">
    <property type="component" value="Unassembled WGS sequence"/>
</dbReference>
<feature type="transmembrane region" description="Helical" evidence="1">
    <location>
        <begin position="221"/>
        <end position="243"/>
    </location>
</feature>
<comment type="caution">
    <text evidence="2">The sequence shown here is derived from an EMBL/GenBank/DDBJ whole genome shotgun (WGS) entry which is preliminary data.</text>
</comment>
<keyword evidence="1" id="KW-0812">Transmembrane</keyword>
<feature type="transmembrane region" description="Helical" evidence="1">
    <location>
        <begin position="89"/>
        <end position="113"/>
    </location>
</feature>
<feature type="transmembrane region" description="Helical" evidence="1">
    <location>
        <begin position="178"/>
        <end position="209"/>
    </location>
</feature>
<evidence type="ECO:0000313" key="2">
    <source>
        <dbReference type="EMBL" id="MBB4017862.1"/>
    </source>
</evidence>
<evidence type="ECO:0000313" key="3">
    <source>
        <dbReference type="Proteomes" id="UP000577362"/>
    </source>
</evidence>